<dbReference type="GO" id="GO:0000271">
    <property type="term" value="P:polysaccharide biosynthetic process"/>
    <property type="evidence" value="ECO:0007669"/>
    <property type="project" value="TreeGrafter"/>
</dbReference>
<dbReference type="InterPro" id="IPR015422">
    <property type="entry name" value="PyrdxlP-dep_Trfase_small"/>
</dbReference>
<proteinExistence type="inferred from homology"/>
<dbReference type="Gene3D" id="3.40.640.10">
    <property type="entry name" value="Type I PLP-dependent aspartate aminotransferase-like (Major domain)"/>
    <property type="match status" value="1"/>
</dbReference>
<dbReference type="CDD" id="cd00616">
    <property type="entry name" value="AHBA_syn"/>
    <property type="match status" value="1"/>
</dbReference>
<dbReference type="EMBL" id="BLRX01000050">
    <property type="protein sequence ID" value="GFP25190.1"/>
    <property type="molecule type" value="Genomic_DNA"/>
</dbReference>
<accession>A0A6V8P0D7</accession>
<dbReference type="AlphaFoldDB" id="A0A6V8P0D7"/>
<evidence type="ECO:0000256" key="1">
    <source>
        <dbReference type="ARBA" id="ARBA00001933"/>
    </source>
</evidence>
<dbReference type="Pfam" id="PF01041">
    <property type="entry name" value="DegT_DnrJ_EryC1"/>
    <property type="match status" value="1"/>
</dbReference>
<dbReference type="SUPFAM" id="SSF53383">
    <property type="entry name" value="PLP-dependent transferases"/>
    <property type="match status" value="1"/>
</dbReference>
<comment type="caution">
    <text evidence="5">The sequence shown here is derived from an EMBL/GenBank/DDBJ whole genome shotgun (WGS) entry which is preliminary data.</text>
</comment>
<dbReference type="NCBIfam" id="NF011936">
    <property type="entry name" value="PRK15407.1"/>
    <property type="match status" value="1"/>
</dbReference>
<evidence type="ECO:0000256" key="2">
    <source>
        <dbReference type="ARBA" id="ARBA00022898"/>
    </source>
</evidence>
<evidence type="ECO:0000256" key="4">
    <source>
        <dbReference type="RuleBase" id="RU004508"/>
    </source>
</evidence>
<comment type="cofactor">
    <cofactor evidence="1">
        <name>pyridoxal 5'-phosphate</name>
        <dbReference type="ChEBI" id="CHEBI:597326"/>
    </cofactor>
</comment>
<gene>
    <name evidence="5" type="ORF">HKBW3S25_00648</name>
</gene>
<comment type="similarity">
    <text evidence="3 4">Belongs to the DegT/DnrJ/EryC1 family.</text>
</comment>
<dbReference type="GO" id="GO:0030170">
    <property type="term" value="F:pyridoxal phosphate binding"/>
    <property type="evidence" value="ECO:0007669"/>
    <property type="project" value="TreeGrafter"/>
</dbReference>
<dbReference type="InterPro" id="IPR015424">
    <property type="entry name" value="PyrdxlP-dep_Trfase"/>
</dbReference>
<evidence type="ECO:0000256" key="3">
    <source>
        <dbReference type="ARBA" id="ARBA00037999"/>
    </source>
</evidence>
<dbReference type="InterPro" id="IPR015421">
    <property type="entry name" value="PyrdxlP-dep_Trfase_major"/>
</dbReference>
<organism evidence="5 6">
    <name type="scientific">Candidatus Hakubella thermalkaliphila</name>
    <dbReference type="NCBI Taxonomy" id="2754717"/>
    <lineage>
        <taxon>Bacteria</taxon>
        <taxon>Bacillati</taxon>
        <taxon>Actinomycetota</taxon>
        <taxon>Actinomycetota incertae sedis</taxon>
        <taxon>Candidatus Hakubellales</taxon>
        <taxon>Candidatus Hakubellaceae</taxon>
        <taxon>Candidatus Hakubella</taxon>
    </lineage>
</organism>
<evidence type="ECO:0000313" key="6">
    <source>
        <dbReference type="Proteomes" id="UP000543224"/>
    </source>
</evidence>
<dbReference type="FunFam" id="3.40.640.10:FF:000079">
    <property type="entry name" value="LPS biosynthesis protein"/>
    <property type="match status" value="1"/>
</dbReference>
<dbReference type="InterPro" id="IPR000653">
    <property type="entry name" value="DegT/StrS_aminotransferase"/>
</dbReference>
<evidence type="ECO:0000313" key="5">
    <source>
        <dbReference type="EMBL" id="GFP25190.1"/>
    </source>
</evidence>
<sequence length="545" mass="60677">MTSGTLIPGQVVVIEVPVRNGSFGREHSALVLRSPDTSGELLAALIFNQDAVYGSDLDAIVIEDSDFEGEGLGRTSVVRAQQTLVIHRSAVKRIVGMLQPRAFSAVIRCRISLDVKLFYEVFHDARRFDPARDRVPYAGRVFDEKEVQAAVDAALDFWLTLGPHGDRFQKTLAEFLGVGSSVLVNSGSSANLVAFAALTSHKLGERRIRPGDEVITAAAGFPTTVNPILQYGCVPVFIDSDTTTGNVQVSYLEEALSERTRAVMLAHTLGNPFDADAVTEFCQRHGLWLIEDNCDALGSLYKGKLTGTFGDLSTQSFYPPHHLTMGEGGAVNIVREAQLKPIVESFRDWGRDCWCDSGKENTCGKRFGWRLGELPEGYDHKYIYSHIGYNLKPLDIQAAIGCEQLAKLPFFVEARRRNWKRLLDRVRPFEEFLELPEATPGSEPSWFGFMVLVRPEAPFTRRDIVEHLESYRIQTRMLFGGNLTRQPAYLNAGNDSNNPPFRVVGSLRGADRLMNDAFFFGVYPGLTDAHLDYVIEVLSAFFRKL</sequence>
<reference evidence="5 6" key="1">
    <citation type="journal article" date="2020" name="Front. Microbiol.">
        <title>Single-cell genomics of novel Actinobacteria with the Wood-Ljungdahl pathway discovered in a serpentinizing system.</title>
        <authorList>
            <person name="Merino N."/>
            <person name="Kawai M."/>
            <person name="Boyd E.S."/>
            <person name="Colman D.R."/>
            <person name="McGlynn S.E."/>
            <person name="Nealson K.H."/>
            <person name="Kurokawa K."/>
            <person name="Hongoh Y."/>
        </authorList>
    </citation>
    <scope>NUCLEOTIDE SEQUENCE [LARGE SCALE GENOMIC DNA]</scope>
    <source>
        <strain evidence="5 6">S25</strain>
    </source>
</reference>
<dbReference type="PANTHER" id="PTHR30244">
    <property type="entry name" value="TRANSAMINASE"/>
    <property type="match status" value="1"/>
</dbReference>
<keyword evidence="2 4" id="KW-0663">Pyridoxal phosphate</keyword>
<protein>
    <submittedName>
        <fullName evidence="5">CDP-4-dehydro-6-deoxyglucose reductase, E1</fullName>
    </submittedName>
</protein>
<name>A0A6V8P0D7_9ACTN</name>
<dbReference type="GO" id="GO:0008483">
    <property type="term" value="F:transaminase activity"/>
    <property type="evidence" value="ECO:0007669"/>
    <property type="project" value="TreeGrafter"/>
</dbReference>
<dbReference type="PANTHER" id="PTHR30244:SF34">
    <property type="entry name" value="DTDP-4-AMINO-4,6-DIDEOXYGALACTOSE TRANSAMINASE"/>
    <property type="match status" value="1"/>
</dbReference>
<dbReference type="Gene3D" id="3.90.1150.10">
    <property type="entry name" value="Aspartate Aminotransferase, domain 1"/>
    <property type="match status" value="1"/>
</dbReference>
<dbReference type="Proteomes" id="UP000543224">
    <property type="component" value="Unassembled WGS sequence"/>
</dbReference>